<reference evidence="3" key="1">
    <citation type="journal article" date="2014" name="Genome Announc.">
        <title>Draft genome sequence of Colletotrichum sublineola, a destructive pathogen of cultivated sorghum.</title>
        <authorList>
            <person name="Baroncelli R."/>
            <person name="Sanz-Martin J.M."/>
            <person name="Rech G.E."/>
            <person name="Sukno S.A."/>
            <person name="Thon M.R."/>
        </authorList>
    </citation>
    <scope>NUCLEOTIDE SEQUENCE [LARGE SCALE GENOMIC DNA]</scope>
    <source>
        <strain evidence="3">TX430BB</strain>
    </source>
</reference>
<evidence type="ECO:0000256" key="1">
    <source>
        <dbReference type="SAM" id="MobiDB-lite"/>
    </source>
</evidence>
<evidence type="ECO:0000313" key="3">
    <source>
        <dbReference type="Proteomes" id="UP000027238"/>
    </source>
</evidence>
<protein>
    <submittedName>
        <fullName evidence="2">Uncharacterized protein</fullName>
    </submittedName>
</protein>
<dbReference type="Proteomes" id="UP000027238">
    <property type="component" value="Unassembled WGS sequence"/>
</dbReference>
<accession>A0A066XKR6</accession>
<feature type="compositionally biased region" description="Basic and acidic residues" evidence="1">
    <location>
        <begin position="1"/>
        <end position="34"/>
    </location>
</feature>
<comment type="caution">
    <text evidence="2">The sequence shown here is derived from an EMBL/GenBank/DDBJ whole genome shotgun (WGS) entry which is preliminary data.</text>
</comment>
<keyword evidence="3" id="KW-1185">Reference proteome</keyword>
<organism evidence="2 3">
    <name type="scientific">Colletotrichum sublineola</name>
    <name type="common">Sorghum anthracnose fungus</name>
    <dbReference type="NCBI Taxonomy" id="1173701"/>
    <lineage>
        <taxon>Eukaryota</taxon>
        <taxon>Fungi</taxon>
        <taxon>Dikarya</taxon>
        <taxon>Ascomycota</taxon>
        <taxon>Pezizomycotina</taxon>
        <taxon>Sordariomycetes</taxon>
        <taxon>Hypocreomycetidae</taxon>
        <taxon>Glomerellales</taxon>
        <taxon>Glomerellaceae</taxon>
        <taxon>Colletotrichum</taxon>
        <taxon>Colletotrichum graminicola species complex</taxon>
    </lineage>
</organism>
<feature type="compositionally biased region" description="Gly residues" evidence="1">
    <location>
        <begin position="41"/>
        <end position="56"/>
    </location>
</feature>
<proteinExistence type="predicted"/>
<dbReference type="HOGENOM" id="CLU_2183791_0_0_1"/>
<feature type="region of interest" description="Disordered" evidence="1">
    <location>
        <begin position="1"/>
        <end position="109"/>
    </location>
</feature>
<evidence type="ECO:0000313" key="2">
    <source>
        <dbReference type="EMBL" id="KDN69773.1"/>
    </source>
</evidence>
<name>A0A066XKR6_COLSU</name>
<gene>
    <name evidence="2" type="ORF">CSUB01_11398</name>
</gene>
<feature type="compositionally biased region" description="Acidic residues" evidence="1">
    <location>
        <begin position="93"/>
        <end position="109"/>
    </location>
</feature>
<dbReference type="AlphaFoldDB" id="A0A066XKR6"/>
<dbReference type="EMBL" id="JMSE01000461">
    <property type="protein sequence ID" value="KDN69773.1"/>
    <property type="molecule type" value="Genomic_DNA"/>
</dbReference>
<sequence>MTKKNATDDDKTKTTCRGKEGLIDDTERSREKQREARRRGGGGGGGEGGGGGGGGGRGDETVARLLVDHTGSCPYHHVEDKGLERLVSPLGEGYEESAEQNDPDAMDEP</sequence>